<gene>
    <name evidence="3" type="ORF">EBB45_00050</name>
</gene>
<evidence type="ECO:0000313" key="3">
    <source>
        <dbReference type="EMBL" id="RQW75987.1"/>
    </source>
</evidence>
<keyword evidence="4" id="KW-1185">Reference proteome</keyword>
<keyword evidence="1" id="KW-0812">Transmembrane</keyword>
<dbReference type="AlphaFoldDB" id="A0A3N9UJ19"/>
<evidence type="ECO:0000313" key="4">
    <source>
        <dbReference type="Proteomes" id="UP000274033"/>
    </source>
</evidence>
<dbReference type="Pfam" id="PF07331">
    <property type="entry name" value="TctB"/>
    <property type="match status" value="1"/>
</dbReference>
<accession>A0A3N9UJ19</accession>
<comment type="caution">
    <text evidence="3">The sequence shown here is derived from an EMBL/GenBank/DDBJ whole genome shotgun (WGS) entry which is preliminary data.</text>
</comment>
<reference evidence="3 4" key="1">
    <citation type="journal article" date="2013" name="J. Microbiol.">
        <title>Lysinibacillus chungkukjangi sp. nov., isolated from Chungkukjang, Korean fermented soybean food.</title>
        <authorList>
            <person name="Kim S.J."/>
            <person name="Jang Y.H."/>
            <person name="Hamada M."/>
            <person name="Ahn J.H."/>
            <person name="Weon H.Y."/>
            <person name="Suzuki K."/>
            <person name="Whang K.S."/>
            <person name="Kwon S.W."/>
        </authorList>
    </citation>
    <scope>NUCLEOTIDE SEQUENCE [LARGE SCALE GENOMIC DNA]</scope>
    <source>
        <strain evidence="3 4">MCCC 1A12701</strain>
    </source>
</reference>
<sequence length="173" mass="19632">MCVREEVGRLNLQKLNASFYQGLFLVVFALFFIAVTPAQIDLYEGSDALSPRFIPYIVLTIIGFFGIILILQSFKKENVETQQENESEEGKGQKSLRDLLIFIGVCIFILLASEFIGYTFAAIIALIATLIAFKVRPLYKVILIGVIVPILIELLYRALEIYLPLGFWENILY</sequence>
<feature type="transmembrane region" description="Helical" evidence="1">
    <location>
        <begin position="52"/>
        <end position="71"/>
    </location>
</feature>
<keyword evidence="1" id="KW-0472">Membrane</keyword>
<proteinExistence type="predicted"/>
<dbReference type="EMBL" id="RRCT01000001">
    <property type="protein sequence ID" value="RQW75987.1"/>
    <property type="molecule type" value="Genomic_DNA"/>
</dbReference>
<feature type="transmembrane region" description="Helical" evidence="1">
    <location>
        <begin position="99"/>
        <end position="132"/>
    </location>
</feature>
<organism evidence="3 4">
    <name type="scientific">Lysinibacillus composti</name>
    <dbReference type="NCBI Taxonomy" id="720633"/>
    <lineage>
        <taxon>Bacteria</taxon>
        <taxon>Bacillati</taxon>
        <taxon>Bacillota</taxon>
        <taxon>Bacilli</taxon>
        <taxon>Bacillales</taxon>
        <taxon>Bacillaceae</taxon>
        <taxon>Lysinibacillus</taxon>
    </lineage>
</organism>
<feature type="domain" description="DUF1468" evidence="2">
    <location>
        <begin position="22"/>
        <end position="164"/>
    </location>
</feature>
<protein>
    <recommendedName>
        <fullName evidence="2">DUF1468 domain-containing protein</fullName>
    </recommendedName>
</protein>
<keyword evidence="1" id="KW-1133">Transmembrane helix</keyword>
<dbReference type="InterPro" id="IPR009936">
    <property type="entry name" value="DUF1468"/>
</dbReference>
<evidence type="ECO:0000259" key="2">
    <source>
        <dbReference type="Pfam" id="PF07331"/>
    </source>
</evidence>
<name>A0A3N9UJ19_9BACI</name>
<feature type="transmembrane region" description="Helical" evidence="1">
    <location>
        <begin position="138"/>
        <end position="156"/>
    </location>
</feature>
<evidence type="ECO:0000256" key="1">
    <source>
        <dbReference type="SAM" id="Phobius"/>
    </source>
</evidence>
<feature type="transmembrane region" description="Helical" evidence="1">
    <location>
        <begin position="19"/>
        <end position="40"/>
    </location>
</feature>
<dbReference type="Proteomes" id="UP000274033">
    <property type="component" value="Unassembled WGS sequence"/>
</dbReference>